<feature type="domain" description="Ig-like" evidence="1">
    <location>
        <begin position="1"/>
        <end position="84"/>
    </location>
</feature>
<dbReference type="InterPro" id="IPR013106">
    <property type="entry name" value="Ig_V-set"/>
</dbReference>
<dbReference type="Gene3D" id="2.60.40.10">
    <property type="entry name" value="Immunoglobulins"/>
    <property type="match status" value="1"/>
</dbReference>
<reference evidence="2" key="1">
    <citation type="submission" date="2025-08" db="UniProtKB">
        <authorList>
            <consortium name="Ensembl"/>
        </authorList>
    </citation>
    <scope>IDENTIFICATION</scope>
</reference>
<sequence length="157" mass="17441">MMNFTFIAALLCTITGFFSYIISNIVWYKLTSGANVSCISSMSSSNTLVCEGFQFGNIKMTSNITNLPLKIKSVDVSDSGMYFCGCCNDDPTVLFSPQYLNVQGKLVVKCFMSILFCKGFQNGSFEMSSKTAIVFFKMYPILDCIFADYKNSCLISE</sequence>
<protein>
    <recommendedName>
        <fullName evidence="1">Ig-like domain-containing protein</fullName>
    </recommendedName>
</protein>
<proteinExistence type="predicted"/>
<name>A0A3Q1FFX8_9TELE</name>
<dbReference type="InterPro" id="IPR036179">
    <property type="entry name" value="Ig-like_dom_sf"/>
</dbReference>
<organism evidence="2 3">
    <name type="scientific">Acanthochromis polyacanthus</name>
    <name type="common">spiny chromis</name>
    <dbReference type="NCBI Taxonomy" id="80966"/>
    <lineage>
        <taxon>Eukaryota</taxon>
        <taxon>Metazoa</taxon>
        <taxon>Chordata</taxon>
        <taxon>Craniata</taxon>
        <taxon>Vertebrata</taxon>
        <taxon>Euteleostomi</taxon>
        <taxon>Actinopterygii</taxon>
        <taxon>Neopterygii</taxon>
        <taxon>Teleostei</taxon>
        <taxon>Neoteleostei</taxon>
        <taxon>Acanthomorphata</taxon>
        <taxon>Ovalentaria</taxon>
        <taxon>Pomacentridae</taxon>
        <taxon>Acanthochromis</taxon>
    </lineage>
</organism>
<dbReference type="Proteomes" id="UP000257200">
    <property type="component" value="Unplaced"/>
</dbReference>
<reference evidence="2" key="2">
    <citation type="submission" date="2025-09" db="UniProtKB">
        <authorList>
            <consortium name="Ensembl"/>
        </authorList>
    </citation>
    <scope>IDENTIFICATION</scope>
</reference>
<dbReference type="STRING" id="80966.ENSAPOP00000015978"/>
<dbReference type="Pfam" id="PF07686">
    <property type="entry name" value="V-set"/>
    <property type="match status" value="1"/>
</dbReference>
<dbReference type="GeneTree" id="ENSGT00940000177228"/>
<dbReference type="PROSITE" id="PS50835">
    <property type="entry name" value="IG_LIKE"/>
    <property type="match status" value="1"/>
</dbReference>
<dbReference type="SUPFAM" id="SSF48726">
    <property type="entry name" value="Immunoglobulin"/>
    <property type="match status" value="1"/>
</dbReference>
<evidence type="ECO:0000259" key="1">
    <source>
        <dbReference type="PROSITE" id="PS50835"/>
    </source>
</evidence>
<evidence type="ECO:0000313" key="3">
    <source>
        <dbReference type="Proteomes" id="UP000257200"/>
    </source>
</evidence>
<dbReference type="InterPro" id="IPR013783">
    <property type="entry name" value="Ig-like_fold"/>
</dbReference>
<keyword evidence="3" id="KW-1185">Reference proteome</keyword>
<accession>A0A3Q1FFX8</accession>
<dbReference type="AlphaFoldDB" id="A0A3Q1FFX8"/>
<evidence type="ECO:0000313" key="2">
    <source>
        <dbReference type="Ensembl" id="ENSAPOP00000015978.1"/>
    </source>
</evidence>
<dbReference type="InterPro" id="IPR007110">
    <property type="entry name" value="Ig-like_dom"/>
</dbReference>
<dbReference type="InParanoid" id="A0A3Q1FFX8"/>
<dbReference type="Ensembl" id="ENSAPOT00000033467.1">
    <property type="protein sequence ID" value="ENSAPOP00000015978.1"/>
    <property type="gene ID" value="ENSAPOG00000019051.1"/>
</dbReference>